<evidence type="ECO:0000256" key="1">
    <source>
        <dbReference type="ARBA" id="ARBA00004370"/>
    </source>
</evidence>
<dbReference type="AlphaFoldDB" id="A0A2T9YG32"/>
<sequence>MPTCCQYLVCIIVPPLGVYLSEGATPGFIVNIGLTTLGYLPGLIHALYLMNKDESQQYEALVNSEPTRDGENSIVYVDEETNEADLEEERLGPEQEVDGETTNVGDNEYEAIP</sequence>
<keyword evidence="4 7" id="KW-1133">Transmembrane helix</keyword>
<evidence type="ECO:0000313" key="8">
    <source>
        <dbReference type="EMBL" id="PVU91283.1"/>
    </source>
</evidence>
<organism evidence="8 9">
    <name type="scientific">Furculomyces boomerangus</name>
    <dbReference type="NCBI Taxonomy" id="61424"/>
    <lineage>
        <taxon>Eukaryota</taxon>
        <taxon>Fungi</taxon>
        <taxon>Fungi incertae sedis</taxon>
        <taxon>Zoopagomycota</taxon>
        <taxon>Kickxellomycotina</taxon>
        <taxon>Harpellomycetes</taxon>
        <taxon>Harpellales</taxon>
        <taxon>Harpellaceae</taxon>
        <taxon>Furculomyces</taxon>
    </lineage>
</organism>
<reference evidence="8 9" key="1">
    <citation type="journal article" date="2018" name="MBio">
        <title>Comparative Genomics Reveals the Core Gene Toolbox for the Fungus-Insect Symbiosis.</title>
        <authorList>
            <person name="Wang Y."/>
            <person name="Stata M."/>
            <person name="Wang W."/>
            <person name="Stajich J.E."/>
            <person name="White M.M."/>
            <person name="Moncalvo J.M."/>
        </authorList>
    </citation>
    <scope>NUCLEOTIDE SEQUENCE [LARGE SCALE GENOMIC DNA]</scope>
    <source>
        <strain evidence="8 9">AUS-77-4</strain>
    </source>
</reference>
<dbReference type="Pfam" id="PF01679">
    <property type="entry name" value="Pmp3"/>
    <property type="match status" value="1"/>
</dbReference>
<dbReference type="Proteomes" id="UP000245699">
    <property type="component" value="Unassembled WGS sequence"/>
</dbReference>
<comment type="caution">
    <text evidence="8">The sequence shown here is derived from an EMBL/GenBank/DDBJ whole genome shotgun (WGS) entry which is preliminary data.</text>
</comment>
<dbReference type="STRING" id="61424.A0A2T9YG32"/>
<dbReference type="PANTHER" id="PTHR21659">
    <property type="entry name" value="HYDROPHOBIC PROTEIN RCI2 LOW TEMPERATURE AND SALT RESPONSIVE PROTEIN LTI6 -RELATED"/>
    <property type="match status" value="1"/>
</dbReference>
<dbReference type="InterPro" id="IPR000612">
    <property type="entry name" value="PMP3"/>
</dbReference>
<dbReference type="OrthoDB" id="2802411at2759"/>
<evidence type="ECO:0000256" key="6">
    <source>
        <dbReference type="SAM" id="MobiDB-lite"/>
    </source>
</evidence>
<dbReference type="PANTHER" id="PTHR21659:SF42">
    <property type="entry name" value="UPF0057 MEMBRANE PROTEIN ZK632.10-RELATED"/>
    <property type="match status" value="1"/>
</dbReference>
<evidence type="ECO:0000256" key="7">
    <source>
        <dbReference type="SAM" id="Phobius"/>
    </source>
</evidence>
<keyword evidence="9" id="KW-1185">Reference proteome</keyword>
<feature type="transmembrane region" description="Helical" evidence="7">
    <location>
        <begin position="28"/>
        <end position="49"/>
    </location>
</feature>
<accession>A0A2T9YG32</accession>
<evidence type="ECO:0008006" key="10">
    <source>
        <dbReference type="Google" id="ProtNLM"/>
    </source>
</evidence>
<name>A0A2T9YG32_9FUNG</name>
<keyword evidence="3 7" id="KW-0812">Transmembrane</keyword>
<evidence type="ECO:0000313" key="9">
    <source>
        <dbReference type="Proteomes" id="UP000245699"/>
    </source>
</evidence>
<dbReference type="GO" id="GO:0016020">
    <property type="term" value="C:membrane"/>
    <property type="evidence" value="ECO:0007669"/>
    <property type="project" value="UniProtKB-SubCell"/>
</dbReference>
<evidence type="ECO:0000256" key="2">
    <source>
        <dbReference type="ARBA" id="ARBA00009530"/>
    </source>
</evidence>
<comment type="subcellular location">
    <subcellularLocation>
        <location evidence="1">Membrane</location>
    </subcellularLocation>
</comment>
<feature type="region of interest" description="Disordered" evidence="6">
    <location>
        <begin position="80"/>
        <end position="113"/>
    </location>
</feature>
<evidence type="ECO:0000256" key="5">
    <source>
        <dbReference type="ARBA" id="ARBA00023136"/>
    </source>
</evidence>
<comment type="similarity">
    <text evidence="2">Belongs to the UPF0057 (PMP3) family.</text>
</comment>
<protein>
    <recommendedName>
        <fullName evidence="10">Stress response RCI peptide</fullName>
    </recommendedName>
</protein>
<dbReference type="EMBL" id="MBFT01000431">
    <property type="protein sequence ID" value="PVU91283.1"/>
    <property type="molecule type" value="Genomic_DNA"/>
</dbReference>
<dbReference type="PROSITE" id="PS01309">
    <property type="entry name" value="UPF0057"/>
    <property type="match status" value="1"/>
</dbReference>
<evidence type="ECO:0000256" key="4">
    <source>
        <dbReference type="ARBA" id="ARBA00022989"/>
    </source>
</evidence>
<keyword evidence="5 7" id="KW-0472">Membrane</keyword>
<gene>
    <name evidence="8" type="ORF">BB559_004194</name>
</gene>
<proteinExistence type="inferred from homology"/>
<evidence type="ECO:0000256" key="3">
    <source>
        <dbReference type="ARBA" id="ARBA00022692"/>
    </source>
</evidence>